<keyword evidence="2" id="KW-0479">Metal-binding</keyword>
<keyword evidence="6" id="KW-0238">DNA-binding</keyword>
<sequence length="342" mass="38181">MTPNFPIELKQDHHHDHDLNQHHHHQFFVLQSQSAAAASPGFYDQRGYYYHREQSHHHLLHHHQQEAKVVYDASQAGGSCDHNQTVVRNESENMSSGLKFTILKKEDRNIHHDQNGNSAAKWMSSKMRLMKKMMDSEVVGGPAPADHHISNNNPTPKFDIEDHNKQFFSSSTSETENSFNIINNNTNTIRVCSDCNTTKTPLWRSGPRGPKSLCNACGIRQRKARRAMAAAAAAAANGTILAASDAAPVVQPPTNKKINKVQQNKDKATTSSNNNSCLPFKKRCKMSSSPTTSSKNKKKQQLGFEDLSMILSKNSAYQRVFPQDEKEAAILLMALSYGLVHG</sequence>
<comment type="similarity">
    <text evidence="9">Belongs to the type IV zinc-finger family. Class B subfamily.</text>
</comment>
<comment type="subcellular location">
    <subcellularLocation>
        <location evidence="1">Nucleus</location>
    </subcellularLocation>
</comment>
<dbReference type="InterPro" id="IPR052138">
    <property type="entry name" value="GATA_ZnFinger_Domain"/>
</dbReference>
<dbReference type="PROSITE" id="PS50114">
    <property type="entry name" value="GATA_ZN_FINGER_2"/>
    <property type="match status" value="1"/>
</dbReference>
<dbReference type="Proteomes" id="UP001281410">
    <property type="component" value="Unassembled WGS sequence"/>
</dbReference>
<dbReference type="SUPFAM" id="SSF57716">
    <property type="entry name" value="Glucocorticoid receptor-like (DNA-binding domain)"/>
    <property type="match status" value="1"/>
</dbReference>
<dbReference type="FunFam" id="3.30.50.10:FF:000055">
    <property type="entry name" value="GATA transcription factor 21"/>
    <property type="match status" value="1"/>
</dbReference>
<evidence type="ECO:0000256" key="10">
    <source>
        <dbReference type="PROSITE-ProRule" id="PRU00094"/>
    </source>
</evidence>
<gene>
    <name evidence="13" type="ORF">Dsin_015213</name>
</gene>
<dbReference type="GO" id="GO:0000976">
    <property type="term" value="F:transcription cis-regulatory region binding"/>
    <property type="evidence" value="ECO:0007669"/>
    <property type="project" value="UniProtKB-ARBA"/>
</dbReference>
<evidence type="ECO:0000259" key="12">
    <source>
        <dbReference type="PROSITE" id="PS50114"/>
    </source>
</evidence>
<dbReference type="GO" id="GO:0006355">
    <property type="term" value="P:regulation of DNA-templated transcription"/>
    <property type="evidence" value="ECO:0007669"/>
    <property type="project" value="InterPro"/>
</dbReference>
<dbReference type="PANTHER" id="PTHR47255">
    <property type="entry name" value="GATA TRANSCRIPTION FACTOR 22-RELATED"/>
    <property type="match status" value="1"/>
</dbReference>
<keyword evidence="14" id="KW-1185">Reference proteome</keyword>
<evidence type="ECO:0000256" key="1">
    <source>
        <dbReference type="ARBA" id="ARBA00004123"/>
    </source>
</evidence>
<evidence type="ECO:0000256" key="9">
    <source>
        <dbReference type="ARBA" id="ARBA00024019"/>
    </source>
</evidence>
<proteinExistence type="inferred from homology"/>
<evidence type="ECO:0000256" key="5">
    <source>
        <dbReference type="ARBA" id="ARBA00023015"/>
    </source>
</evidence>
<dbReference type="PANTHER" id="PTHR47255:SF4">
    <property type="entry name" value="GATA ZINC FINGER DOMAIN-CONTAINING PROTEIN 12"/>
    <property type="match status" value="1"/>
</dbReference>
<dbReference type="Pfam" id="PF00320">
    <property type="entry name" value="GATA"/>
    <property type="match status" value="1"/>
</dbReference>
<evidence type="ECO:0000256" key="4">
    <source>
        <dbReference type="ARBA" id="ARBA00022833"/>
    </source>
</evidence>
<protein>
    <recommendedName>
        <fullName evidence="12">GATA-type domain-containing protein</fullName>
    </recommendedName>
</protein>
<evidence type="ECO:0000256" key="7">
    <source>
        <dbReference type="ARBA" id="ARBA00023163"/>
    </source>
</evidence>
<evidence type="ECO:0000256" key="6">
    <source>
        <dbReference type="ARBA" id="ARBA00023125"/>
    </source>
</evidence>
<feature type="region of interest" description="Disordered" evidence="11">
    <location>
        <begin position="252"/>
        <end position="300"/>
    </location>
</feature>
<evidence type="ECO:0000313" key="13">
    <source>
        <dbReference type="EMBL" id="KAK3210507.1"/>
    </source>
</evidence>
<dbReference type="CDD" id="cd00202">
    <property type="entry name" value="ZnF_GATA"/>
    <property type="match status" value="1"/>
</dbReference>
<dbReference type="PROSITE" id="PS00344">
    <property type="entry name" value="GATA_ZN_FINGER_1"/>
    <property type="match status" value="1"/>
</dbReference>
<dbReference type="InterPro" id="IPR013088">
    <property type="entry name" value="Znf_NHR/GATA"/>
</dbReference>
<keyword evidence="8" id="KW-0539">Nucleus</keyword>
<evidence type="ECO:0000256" key="8">
    <source>
        <dbReference type="ARBA" id="ARBA00023242"/>
    </source>
</evidence>
<keyword evidence="3 10" id="KW-0863">Zinc-finger</keyword>
<reference evidence="13" key="1">
    <citation type="journal article" date="2023" name="Plant J.">
        <title>Genome sequences and population genomics provide insights into the demographic history, inbreeding, and mutation load of two 'living fossil' tree species of Dipteronia.</title>
        <authorList>
            <person name="Feng Y."/>
            <person name="Comes H.P."/>
            <person name="Chen J."/>
            <person name="Zhu S."/>
            <person name="Lu R."/>
            <person name="Zhang X."/>
            <person name="Li P."/>
            <person name="Qiu J."/>
            <person name="Olsen K.M."/>
            <person name="Qiu Y."/>
        </authorList>
    </citation>
    <scope>NUCLEOTIDE SEQUENCE</scope>
    <source>
        <strain evidence="13">NBL</strain>
    </source>
</reference>
<accession>A0AAE0AC11</accession>
<feature type="compositionally biased region" description="Polar residues" evidence="11">
    <location>
        <begin position="252"/>
        <end position="262"/>
    </location>
</feature>
<dbReference type="SMART" id="SM00401">
    <property type="entry name" value="ZnF_GATA"/>
    <property type="match status" value="1"/>
</dbReference>
<keyword evidence="5" id="KW-0805">Transcription regulation</keyword>
<dbReference type="InterPro" id="IPR000679">
    <property type="entry name" value="Znf_GATA"/>
</dbReference>
<evidence type="ECO:0000313" key="14">
    <source>
        <dbReference type="Proteomes" id="UP001281410"/>
    </source>
</evidence>
<keyword evidence="7" id="KW-0804">Transcription</keyword>
<feature type="domain" description="GATA-type" evidence="12">
    <location>
        <begin position="186"/>
        <end position="222"/>
    </location>
</feature>
<dbReference type="GO" id="GO:0008270">
    <property type="term" value="F:zinc ion binding"/>
    <property type="evidence" value="ECO:0007669"/>
    <property type="project" value="UniProtKB-KW"/>
</dbReference>
<evidence type="ECO:0000256" key="11">
    <source>
        <dbReference type="SAM" id="MobiDB-lite"/>
    </source>
</evidence>
<keyword evidence="4" id="KW-0862">Zinc</keyword>
<comment type="caution">
    <text evidence="13">The sequence shown here is derived from an EMBL/GenBank/DDBJ whole genome shotgun (WGS) entry which is preliminary data.</text>
</comment>
<name>A0AAE0AC11_9ROSI</name>
<dbReference type="AlphaFoldDB" id="A0AAE0AC11"/>
<dbReference type="EMBL" id="JANJYJ010000005">
    <property type="protein sequence ID" value="KAK3210507.1"/>
    <property type="molecule type" value="Genomic_DNA"/>
</dbReference>
<dbReference type="Gene3D" id="3.30.50.10">
    <property type="entry name" value="Erythroid Transcription Factor GATA-1, subunit A"/>
    <property type="match status" value="1"/>
</dbReference>
<evidence type="ECO:0000256" key="3">
    <source>
        <dbReference type="ARBA" id="ARBA00022771"/>
    </source>
</evidence>
<dbReference type="GO" id="GO:0005634">
    <property type="term" value="C:nucleus"/>
    <property type="evidence" value="ECO:0007669"/>
    <property type="project" value="UniProtKB-SubCell"/>
</dbReference>
<organism evidence="13 14">
    <name type="scientific">Dipteronia sinensis</name>
    <dbReference type="NCBI Taxonomy" id="43782"/>
    <lineage>
        <taxon>Eukaryota</taxon>
        <taxon>Viridiplantae</taxon>
        <taxon>Streptophyta</taxon>
        <taxon>Embryophyta</taxon>
        <taxon>Tracheophyta</taxon>
        <taxon>Spermatophyta</taxon>
        <taxon>Magnoliopsida</taxon>
        <taxon>eudicotyledons</taxon>
        <taxon>Gunneridae</taxon>
        <taxon>Pentapetalae</taxon>
        <taxon>rosids</taxon>
        <taxon>malvids</taxon>
        <taxon>Sapindales</taxon>
        <taxon>Sapindaceae</taxon>
        <taxon>Hippocastanoideae</taxon>
        <taxon>Acereae</taxon>
        <taxon>Dipteronia</taxon>
    </lineage>
</organism>
<evidence type="ECO:0000256" key="2">
    <source>
        <dbReference type="ARBA" id="ARBA00022723"/>
    </source>
</evidence>